<sequence length="136" mass="15906">MRLIKWRGGRCWWTSGPREPRHQITFTISNFSFTQCEISEITFSQWISTDRCELLSKSKSKEEFLTDLKNDFPDLAKHDFLATAQADFFQKMKNSVQEDKLIVTLDFAENYTCQVQNAVQSQHSTGLIFKRLCIPM</sequence>
<proteinExistence type="predicted"/>
<evidence type="ECO:0000313" key="1">
    <source>
        <dbReference type="EMBL" id="KAJ8946626.1"/>
    </source>
</evidence>
<name>A0AAV8Y6S8_9CUCU</name>
<evidence type="ECO:0000313" key="2">
    <source>
        <dbReference type="Proteomes" id="UP001162162"/>
    </source>
</evidence>
<comment type="caution">
    <text evidence="1">The sequence shown here is derived from an EMBL/GenBank/DDBJ whole genome shotgun (WGS) entry which is preliminary data.</text>
</comment>
<reference evidence="1" key="1">
    <citation type="journal article" date="2023" name="Insect Mol. Biol.">
        <title>Genome sequencing provides insights into the evolution of gene families encoding plant cell wall-degrading enzymes in longhorned beetles.</title>
        <authorList>
            <person name="Shin N.R."/>
            <person name="Okamura Y."/>
            <person name="Kirsch R."/>
            <person name="Pauchet Y."/>
        </authorList>
    </citation>
    <scope>NUCLEOTIDE SEQUENCE</scope>
    <source>
        <strain evidence="1">AMC_N1</strain>
    </source>
</reference>
<gene>
    <name evidence="1" type="ORF">NQ318_007231</name>
</gene>
<keyword evidence="2" id="KW-1185">Reference proteome</keyword>
<dbReference type="PANTHER" id="PTHR46601:SF1">
    <property type="entry name" value="ADF-H DOMAIN-CONTAINING PROTEIN"/>
    <property type="match status" value="1"/>
</dbReference>
<accession>A0AAV8Y6S8</accession>
<dbReference type="Proteomes" id="UP001162162">
    <property type="component" value="Unassembled WGS sequence"/>
</dbReference>
<organism evidence="1 2">
    <name type="scientific">Aromia moschata</name>
    <dbReference type="NCBI Taxonomy" id="1265417"/>
    <lineage>
        <taxon>Eukaryota</taxon>
        <taxon>Metazoa</taxon>
        <taxon>Ecdysozoa</taxon>
        <taxon>Arthropoda</taxon>
        <taxon>Hexapoda</taxon>
        <taxon>Insecta</taxon>
        <taxon>Pterygota</taxon>
        <taxon>Neoptera</taxon>
        <taxon>Endopterygota</taxon>
        <taxon>Coleoptera</taxon>
        <taxon>Polyphaga</taxon>
        <taxon>Cucujiformia</taxon>
        <taxon>Chrysomeloidea</taxon>
        <taxon>Cerambycidae</taxon>
        <taxon>Cerambycinae</taxon>
        <taxon>Callichromatini</taxon>
        <taxon>Aromia</taxon>
    </lineage>
</organism>
<dbReference type="PANTHER" id="PTHR46601">
    <property type="entry name" value="ULP_PROTEASE DOMAIN-CONTAINING PROTEIN"/>
    <property type="match status" value="1"/>
</dbReference>
<protein>
    <submittedName>
        <fullName evidence="1">Uncharacterized protein</fullName>
    </submittedName>
</protein>
<dbReference type="AlphaFoldDB" id="A0AAV8Y6S8"/>
<dbReference type="EMBL" id="JAPWTK010000181">
    <property type="protein sequence ID" value="KAJ8946626.1"/>
    <property type="molecule type" value="Genomic_DNA"/>
</dbReference>